<gene>
    <name evidence="6" type="ORF">BCR33DRAFT_676753</name>
</gene>
<comment type="caution">
    <text evidence="6">The sequence shown here is derived from an EMBL/GenBank/DDBJ whole genome shotgun (WGS) entry which is preliminary data.</text>
</comment>
<keyword evidence="7" id="KW-1185">Reference proteome</keyword>
<dbReference type="InterPro" id="IPR033120">
    <property type="entry name" value="HOTDOG_ACOT"/>
</dbReference>
<dbReference type="GO" id="GO:0047617">
    <property type="term" value="F:fatty acyl-CoA hydrolase activity"/>
    <property type="evidence" value="ECO:0007669"/>
    <property type="project" value="TreeGrafter"/>
</dbReference>
<keyword evidence="6" id="KW-0413">Isomerase</keyword>
<keyword evidence="2" id="KW-0677">Repeat</keyword>
<evidence type="ECO:0000256" key="3">
    <source>
        <dbReference type="ARBA" id="ARBA00022801"/>
    </source>
</evidence>
<keyword evidence="4" id="KW-0809">Transit peptide</keyword>
<dbReference type="GO" id="GO:0016853">
    <property type="term" value="F:isomerase activity"/>
    <property type="evidence" value="ECO:0007669"/>
    <property type="project" value="UniProtKB-KW"/>
</dbReference>
<sequence>MSDSFVQVFLPFRQDASLRDEYSSHFGKIRVGKVLEDLDALGGYIAYLHVVGASIPLAVVTASVDRMDMHGELPVDRDVSLSGHVSYVGKSSMEVTIKVMAVLPESGITLADMDSIKFLKTPLPASALSDQLILTAKFIMVSLDPATQRPSPSPQLILETDAEKELFALGAAHKSRKLQSAQNSLAQHPPTPSELSLVHTLYKEYMQYLDPSTGKQKPENVTWMEDTKLQNTVLTFPQDRNLHNKIFGGHLMRLAFELGYLAGAMFSKRPLQFVALDDIAFKRQVEVGSVLDLIANVVYSTEEGKMVVRVKAYVVQIGDAEKTKFLSNEFWITFVSIGGVEGKKMRVLPKSYEECMGYLEGKRRLEGPTVGN</sequence>
<feature type="domain" description="HotDog ACOT-type" evidence="5">
    <location>
        <begin position="1"/>
        <end position="146"/>
    </location>
</feature>
<dbReference type="PANTHER" id="PTHR12655:SF0">
    <property type="entry name" value="ACYL-COENZYME A THIOESTERASE 9, MITOCHONDRIAL"/>
    <property type="match status" value="1"/>
</dbReference>
<evidence type="ECO:0000256" key="4">
    <source>
        <dbReference type="ARBA" id="ARBA00022946"/>
    </source>
</evidence>
<feature type="domain" description="HotDog ACOT-type" evidence="5">
    <location>
        <begin position="225"/>
        <end position="340"/>
    </location>
</feature>
<evidence type="ECO:0000313" key="6">
    <source>
        <dbReference type="EMBL" id="ORY49769.1"/>
    </source>
</evidence>
<dbReference type="InterPro" id="IPR029069">
    <property type="entry name" value="HotDog_dom_sf"/>
</dbReference>
<dbReference type="OrthoDB" id="331699at2759"/>
<dbReference type="CDD" id="cd03442">
    <property type="entry name" value="BFIT_BACH"/>
    <property type="match status" value="2"/>
</dbReference>
<dbReference type="GO" id="GO:0006637">
    <property type="term" value="P:acyl-CoA metabolic process"/>
    <property type="evidence" value="ECO:0007669"/>
    <property type="project" value="TreeGrafter"/>
</dbReference>
<dbReference type="GO" id="GO:0005739">
    <property type="term" value="C:mitochondrion"/>
    <property type="evidence" value="ECO:0007669"/>
    <property type="project" value="TreeGrafter"/>
</dbReference>
<dbReference type="EMBL" id="MCGO01000008">
    <property type="protein sequence ID" value="ORY49769.1"/>
    <property type="molecule type" value="Genomic_DNA"/>
</dbReference>
<dbReference type="Gene3D" id="3.10.129.10">
    <property type="entry name" value="Hotdog Thioesterase"/>
    <property type="match status" value="2"/>
</dbReference>
<dbReference type="Proteomes" id="UP000193642">
    <property type="component" value="Unassembled WGS sequence"/>
</dbReference>
<dbReference type="SUPFAM" id="SSF54637">
    <property type="entry name" value="Thioesterase/thiol ester dehydrase-isomerase"/>
    <property type="match status" value="2"/>
</dbReference>
<evidence type="ECO:0000256" key="1">
    <source>
        <dbReference type="ARBA" id="ARBA00010458"/>
    </source>
</evidence>
<dbReference type="STRING" id="329046.A0A1Y2CRU8"/>
<evidence type="ECO:0000259" key="5">
    <source>
        <dbReference type="PROSITE" id="PS51770"/>
    </source>
</evidence>
<protein>
    <submittedName>
        <fullName evidence="6">Thioesterase/thiol ester dehydrase-isomerase</fullName>
    </submittedName>
</protein>
<dbReference type="PANTHER" id="PTHR12655">
    <property type="entry name" value="ACYL-COA THIOESTERASE"/>
    <property type="match status" value="1"/>
</dbReference>
<organism evidence="6 7">
    <name type="scientific">Rhizoclosmatium globosum</name>
    <dbReference type="NCBI Taxonomy" id="329046"/>
    <lineage>
        <taxon>Eukaryota</taxon>
        <taxon>Fungi</taxon>
        <taxon>Fungi incertae sedis</taxon>
        <taxon>Chytridiomycota</taxon>
        <taxon>Chytridiomycota incertae sedis</taxon>
        <taxon>Chytridiomycetes</taxon>
        <taxon>Chytridiales</taxon>
        <taxon>Chytriomycetaceae</taxon>
        <taxon>Rhizoclosmatium</taxon>
    </lineage>
</organism>
<reference evidence="6 7" key="1">
    <citation type="submission" date="2016-07" db="EMBL/GenBank/DDBJ databases">
        <title>Pervasive Adenine N6-methylation of Active Genes in Fungi.</title>
        <authorList>
            <consortium name="DOE Joint Genome Institute"/>
            <person name="Mondo S.J."/>
            <person name="Dannebaum R.O."/>
            <person name="Kuo R.C."/>
            <person name="Labutti K."/>
            <person name="Haridas S."/>
            <person name="Kuo A."/>
            <person name="Salamov A."/>
            <person name="Ahrendt S.R."/>
            <person name="Lipzen A."/>
            <person name="Sullivan W."/>
            <person name="Andreopoulos W.B."/>
            <person name="Clum A."/>
            <person name="Lindquist E."/>
            <person name="Daum C."/>
            <person name="Ramamoorthy G.K."/>
            <person name="Gryganskyi A."/>
            <person name="Culley D."/>
            <person name="Magnuson J.K."/>
            <person name="James T.Y."/>
            <person name="O'Malley M.A."/>
            <person name="Stajich J.E."/>
            <person name="Spatafora J.W."/>
            <person name="Visel A."/>
            <person name="Grigoriev I.V."/>
        </authorList>
    </citation>
    <scope>NUCLEOTIDE SEQUENCE [LARGE SCALE GENOMIC DNA]</scope>
    <source>
        <strain evidence="6 7">JEL800</strain>
    </source>
</reference>
<dbReference type="PROSITE" id="PS51770">
    <property type="entry name" value="HOTDOG_ACOT"/>
    <property type="match status" value="2"/>
</dbReference>
<comment type="similarity">
    <text evidence="1">Belongs to the acyl coenzyme A hydrolase family.</text>
</comment>
<dbReference type="AlphaFoldDB" id="A0A1Y2CRU8"/>
<keyword evidence="3" id="KW-0378">Hydrolase</keyword>
<proteinExistence type="inferred from homology"/>
<evidence type="ECO:0000313" key="7">
    <source>
        <dbReference type="Proteomes" id="UP000193642"/>
    </source>
</evidence>
<name>A0A1Y2CRU8_9FUNG</name>
<accession>A0A1Y2CRU8</accession>
<evidence type="ECO:0000256" key="2">
    <source>
        <dbReference type="ARBA" id="ARBA00022737"/>
    </source>
</evidence>